<protein>
    <recommendedName>
        <fullName evidence="7">RING-type domain-containing protein</fullName>
    </recommendedName>
</protein>
<dbReference type="AlphaFoldDB" id="A0A814NTK2"/>
<dbReference type="OrthoDB" id="8062037at2759"/>
<feature type="region of interest" description="Disordered" evidence="5">
    <location>
        <begin position="147"/>
        <end position="179"/>
    </location>
</feature>
<feature type="compositionally biased region" description="Basic and acidic residues" evidence="5">
    <location>
        <begin position="388"/>
        <end position="399"/>
    </location>
</feature>
<accession>A0A814NTK2</accession>
<dbReference type="SMART" id="SM00184">
    <property type="entry name" value="RING"/>
    <property type="match status" value="1"/>
</dbReference>
<dbReference type="Pfam" id="PF13639">
    <property type="entry name" value="zf-RING_2"/>
    <property type="match status" value="1"/>
</dbReference>
<feature type="compositionally biased region" description="Polar residues" evidence="5">
    <location>
        <begin position="80"/>
        <end position="96"/>
    </location>
</feature>
<dbReference type="PROSITE" id="PS50089">
    <property type="entry name" value="ZF_RING_2"/>
    <property type="match status" value="1"/>
</dbReference>
<dbReference type="GO" id="GO:0061630">
    <property type="term" value="F:ubiquitin protein ligase activity"/>
    <property type="evidence" value="ECO:0007669"/>
    <property type="project" value="TreeGrafter"/>
</dbReference>
<feature type="compositionally biased region" description="Polar residues" evidence="5">
    <location>
        <begin position="105"/>
        <end position="115"/>
    </location>
</feature>
<comment type="caution">
    <text evidence="8">The sequence shown here is derived from an EMBL/GenBank/DDBJ whole genome shotgun (WGS) entry which is preliminary data.</text>
</comment>
<evidence type="ECO:0000256" key="6">
    <source>
        <dbReference type="SAM" id="SignalP"/>
    </source>
</evidence>
<evidence type="ECO:0000256" key="4">
    <source>
        <dbReference type="PROSITE-ProRule" id="PRU00175"/>
    </source>
</evidence>
<dbReference type="GO" id="GO:0006511">
    <property type="term" value="P:ubiquitin-dependent protein catabolic process"/>
    <property type="evidence" value="ECO:0007669"/>
    <property type="project" value="TreeGrafter"/>
</dbReference>
<keyword evidence="10" id="KW-1185">Reference proteome</keyword>
<feature type="compositionally biased region" description="Basic residues" evidence="5">
    <location>
        <begin position="365"/>
        <end position="387"/>
    </location>
</feature>
<dbReference type="InterPro" id="IPR001841">
    <property type="entry name" value="Znf_RING"/>
</dbReference>
<evidence type="ECO:0000256" key="5">
    <source>
        <dbReference type="SAM" id="MobiDB-lite"/>
    </source>
</evidence>
<feature type="region of interest" description="Disordered" evidence="5">
    <location>
        <begin position="65"/>
        <end position="132"/>
    </location>
</feature>
<keyword evidence="6" id="KW-0732">Signal</keyword>
<dbReference type="SUPFAM" id="SSF57850">
    <property type="entry name" value="RING/U-box"/>
    <property type="match status" value="1"/>
</dbReference>
<keyword evidence="3" id="KW-0862">Zinc</keyword>
<feature type="domain" description="RING-type" evidence="7">
    <location>
        <begin position="498"/>
        <end position="539"/>
    </location>
</feature>
<dbReference type="Proteomes" id="UP000663829">
    <property type="component" value="Unassembled WGS sequence"/>
</dbReference>
<feature type="signal peptide" evidence="6">
    <location>
        <begin position="1"/>
        <end position="16"/>
    </location>
</feature>
<sequence length="548" mass="63897">MDVCVAVCGCMCAVCATVCGCLFSMANNDQNFRLHSIQNNHSPDSIDHRYSDMFSLFPSSSRNAHFHQDTNSGHSHRQTRNMNDNSFRYQPSTIFSHRSHPLIRENNNSYGATSRNFHHDHRSNEQSSFANDYRLPYSQVNRYNTNEQTQSIPNLRSNHYQNVNKPSTTSQNDHHRSYSRHHCQLFQQQQQNNNSHVRQEYENNLLSADEHEQSHPSMKRRRSSNQSRLQSPTISSPPPLQQDHKRLRSVQENDSYTRQNHTQRQPSNEIIDDLAFQHPGISNYRPFSSDSEQQYQRYCRQQSGNPWIRPMQTQAHAQPQRPTTLEYNDWHRHHDISSRDASSQNRSQPHVHPPQEQSQSTREQHSHHNQSQHYQQRRRQHHHRSTTRRNEEENHRREMRDRLNFTNDFIRTIVPQLLNGHEALTDGLMMELVAVASPSDHVHLLYPATVTIEISEIISYAVPEDVIVGLSKAEIDALPIVVYSKPTDSSGDDDVDKCAVCLTVFDHGEQLKILRCKHLYHDKCIDPWLQSNSSCPVCRHDLREQPSD</sequence>
<dbReference type="CDD" id="cd16454">
    <property type="entry name" value="RING-H2_PA-TM-RING"/>
    <property type="match status" value="1"/>
</dbReference>
<evidence type="ECO:0000259" key="7">
    <source>
        <dbReference type="PROSITE" id="PS50089"/>
    </source>
</evidence>
<dbReference type="PANTHER" id="PTHR45931:SF16">
    <property type="entry name" value="RING_U-BOX SUPERFAMILY PROTEIN"/>
    <property type="match status" value="1"/>
</dbReference>
<evidence type="ECO:0000256" key="2">
    <source>
        <dbReference type="ARBA" id="ARBA00022771"/>
    </source>
</evidence>
<feature type="compositionally biased region" description="Polar residues" evidence="5">
    <location>
        <begin position="147"/>
        <end position="171"/>
    </location>
</feature>
<dbReference type="Gene3D" id="3.30.40.10">
    <property type="entry name" value="Zinc/RING finger domain, C3HC4 (zinc finger)"/>
    <property type="match status" value="1"/>
</dbReference>
<evidence type="ECO:0000313" key="8">
    <source>
        <dbReference type="EMBL" id="CAF1096752.1"/>
    </source>
</evidence>
<feature type="chain" id="PRO_5035602158" description="RING-type domain-containing protein" evidence="6">
    <location>
        <begin position="17"/>
        <end position="548"/>
    </location>
</feature>
<feature type="compositionally biased region" description="Polar residues" evidence="5">
    <location>
        <begin position="339"/>
        <end position="348"/>
    </location>
</feature>
<organism evidence="8 10">
    <name type="scientific">Didymodactylos carnosus</name>
    <dbReference type="NCBI Taxonomy" id="1234261"/>
    <lineage>
        <taxon>Eukaryota</taxon>
        <taxon>Metazoa</taxon>
        <taxon>Spiralia</taxon>
        <taxon>Gnathifera</taxon>
        <taxon>Rotifera</taxon>
        <taxon>Eurotatoria</taxon>
        <taxon>Bdelloidea</taxon>
        <taxon>Philodinida</taxon>
        <taxon>Philodinidae</taxon>
        <taxon>Didymodactylos</taxon>
    </lineage>
</organism>
<feature type="region of interest" description="Disordered" evidence="5">
    <location>
        <begin position="209"/>
        <end position="270"/>
    </location>
</feature>
<dbReference type="InterPro" id="IPR013083">
    <property type="entry name" value="Znf_RING/FYVE/PHD"/>
</dbReference>
<dbReference type="PANTHER" id="PTHR45931">
    <property type="entry name" value="SI:CH211-59O9.10"/>
    <property type="match status" value="1"/>
</dbReference>
<dbReference type="EMBL" id="CAJNOQ010005379">
    <property type="protein sequence ID" value="CAF1096752.1"/>
    <property type="molecule type" value="Genomic_DNA"/>
</dbReference>
<evidence type="ECO:0000256" key="3">
    <source>
        <dbReference type="ARBA" id="ARBA00022833"/>
    </source>
</evidence>
<evidence type="ECO:0000313" key="9">
    <source>
        <dbReference type="EMBL" id="CAF3862014.1"/>
    </source>
</evidence>
<gene>
    <name evidence="8" type="ORF">GPM918_LOCUS18543</name>
    <name evidence="9" type="ORF">SRO942_LOCUS18540</name>
</gene>
<reference evidence="8" key="1">
    <citation type="submission" date="2021-02" db="EMBL/GenBank/DDBJ databases">
        <authorList>
            <person name="Nowell W R."/>
        </authorList>
    </citation>
    <scope>NUCLEOTIDE SEQUENCE</scope>
</reference>
<keyword evidence="1" id="KW-0479">Metal-binding</keyword>
<proteinExistence type="predicted"/>
<name>A0A814NTK2_9BILA</name>
<dbReference type="Proteomes" id="UP000681722">
    <property type="component" value="Unassembled WGS sequence"/>
</dbReference>
<keyword evidence="2 4" id="KW-0863">Zinc-finger</keyword>
<evidence type="ECO:0000313" key="10">
    <source>
        <dbReference type="Proteomes" id="UP000663829"/>
    </source>
</evidence>
<dbReference type="GO" id="GO:0008270">
    <property type="term" value="F:zinc ion binding"/>
    <property type="evidence" value="ECO:0007669"/>
    <property type="project" value="UniProtKB-KW"/>
</dbReference>
<dbReference type="EMBL" id="CAJOBC010005379">
    <property type="protein sequence ID" value="CAF3862014.1"/>
    <property type="molecule type" value="Genomic_DNA"/>
</dbReference>
<feature type="compositionally biased region" description="Polar residues" evidence="5">
    <location>
        <begin position="250"/>
        <end position="268"/>
    </location>
</feature>
<dbReference type="InterPro" id="IPR051834">
    <property type="entry name" value="RING_finger_E3_ligase"/>
</dbReference>
<evidence type="ECO:0000256" key="1">
    <source>
        <dbReference type="ARBA" id="ARBA00022723"/>
    </source>
</evidence>
<feature type="region of interest" description="Disordered" evidence="5">
    <location>
        <begin position="336"/>
        <end position="399"/>
    </location>
</feature>
<dbReference type="GO" id="GO:0005634">
    <property type="term" value="C:nucleus"/>
    <property type="evidence" value="ECO:0007669"/>
    <property type="project" value="TreeGrafter"/>
</dbReference>